<dbReference type="GO" id="GO:0007155">
    <property type="term" value="P:cell adhesion"/>
    <property type="evidence" value="ECO:0007669"/>
    <property type="project" value="InterPro"/>
</dbReference>
<dbReference type="PANTHER" id="PTHR42953">
    <property type="entry name" value="HIGH-AFFINITY ZINC UPTAKE SYSTEM PROTEIN ZNUA-RELATED"/>
    <property type="match status" value="1"/>
</dbReference>
<evidence type="ECO:0000256" key="3">
    <source>
        <dbReference type="ARBA" id="ARBA00022448"/>
    </source>
</evidence>
<dbReference type="InterPro" id="IPR006128">
    <property type="entry name" value="Lipoprotein_PsaA-like"/>
</dbReference>
<dbReference type="PRINTS" id="PR00690">
    <property type="entry name" value="ADHESNFAMILY"/>
</dbReference>
<keyword evidence="5" id="KW-0864">Zinc transport</keyword>
<dbReference type="PRINTS" id="PR00691">
    <property type="entry name" value="ADHESINB"/>
</dbReference>
<dbReference type="AlphaFoldDB" id="A0A937DLP9"/>
<evidence type="ECO:0000256" key="6">
    <source>
        <dbReference type="RuleBase" id="RU003512"/>
    </source>
</evidence>
<dbReference type="SUPFAM" id="SSF53807">
    <property type="entry name" value="Helical backbone' metal receptor"/>
    <property type="match status" value="1"/>
</dbReference>
<comment type="similarity">
    <text evidence="1 6">Belongs to the bacterial solute-binding protein 9 family.</text>
</comment>
<comment type="caution">
    <text evidence="7">The sequence shown here is derived from an EMBL/GenBank/DDBJ whole genome shotgun (WGS) entry which is preliminary data.</text>
</comment>
<evidence type="ECO:0000256" key="1">
    <source>
        <dbReference type="ARBA" id="ARBA00011028"/>
    </source>
</evidence>
<gene>
    <name evidence="7" type="ORF">EU981_00895</name>
</gene>
<name>A0A937DLP9_9HYPH</name>
<dbReference type="GO" id="GO:0046872">
    <property type="term" value="F:metal ion binding"/>
    <property type="evidence" value="ECO:0007669"/>
    <property type="project" value="InterPro"/>
</dbReference>
<keyword evidence="4" id="KW-0732">Signal</keyword>
<evidence type="ECO:0000256" key="2">
    <source>
        <dbReference type="ARBA" id="ARBA00015915"/>
    </source>
</evidence>
<accession>A0A937DLP9</accession>
<protein>
    <recommendedName>
        <fullName evidence="2">High-affinity zinc uptake system protein ZnuA</fullName>
    </recommendedName>
</protein>
<keyword evidence="5" id="KW-0862">Zinc</keyword>
<evidence type="ECO:0000313" key="7">
    <source>
        <dbReference type="EMBL" id="MBL0848652.1"/>
    </source>
</evidence>
<evidence type="ECO:0000313" key="8">
    <source>
        <dbReference type="Proteomes" id="UP000736856"/>
    </source>
</evidence>
<dbReference type="PANTHER" id="PTHR42953:SF3">
    <property type="entry name" value="HIGH-AFFINITY ZINC UPTAKE SYSTEM PROTEIN ZNUA"/>
    <property type="match status" value="1"/>
</dbReference>
<dbReference type="InterPro" id="IPR006127">
    <property type="entry name" value="ZnuA-like"/>
</dbReference>
<organism evidence="7 8">
    <name type="scientific">Candidatus Liberibacter ctenarytainae</name>
    <dbReference type="NCBI Taxonomy" id="2020335"/>
    <lineage>
        <taxon>Bacteria</taxon>
        <taxon>Pseudomonadati</taxon>
        <taxon>Pseudomonadota</taxon>
        <taxon>Alphaproteobacteria</taxon>
        <taxon>Hyphomicrobiales</taxon>
        <taxon>Rhizobiaceae</taxon>
        <taxon>Liberibacter</taxon>
    </lineage>
</organism>
<dbReference type="EMBL" id="SEOL01000001">
    <property type="protein sequence ID" value="MBL0848652.1"/>
    <property type="molecule type" value="Genomic_DNA"/>
</dbReference>
<dbReference type="GO" id="GO:0006829">
    <property type="term" value="P:zinc ion transport"/>
    <property type="evidence" value="ECO:0007669"/>
    <property type="project" value="UniProtKB-KW"/>
</dbReference>
<dbReference type="Pfam" id="PF01297">
    <property type="entry name" value="ZnuA"/>
    <property type="match status" value="1"/>
</dbReference>
<dbReference type="InterPro" id="IPR006129">
    <property type="entry name" value="AdhesinB"/>
</dbReference>
<dbReference type="InterPro" id="IPR050492">
    <property type="entry name" value="Bact_metal-bind_prot9"/>
</dbReference>
<dbReference type="Proteomes" id="UP000736856">
    <property type="component" value="Unassembled WGS sequence"/>
</dbReference>
<evidence type="ECO:0000256" key="4">
    <source>
        <dbReference type="ARBA" id="ARBA00022729"/>
    </source>
</evidence>
<keyword evidence="3 6" id="KW-0813">Transport</keyword>
<proteinExistence type="inferred from homology"/>
<sequence>MNFFLMSFIVVFFVLDSISMAQNLRVVASIKPIHSIVSSIMNGAGNPTLLVKDNSSPHEYHFRPSDITALENADIIFWVGPEMEMFLVKPLSFLQKRDNVVTLFNSPNIYKILLHEGQNDVPNDHKGHHHHGDTAYDMHIWLDPINVKHMAHSIAVELIKKDPNNKSIYENNAKNFEMRLEQLDRELSHILQPFRREKILVFHGAYKYFAHRYGVQIIDTVMSGSVSPGARSLQKIREKVISNNISCAFYEPEFNPRMIKSITDGTDIVIGTLDPEGIFLESSPDLYFQLMKNLATSIERNCVSKNR</sequence>
<keyword evidence="5" id="KW-0406">Ion transport</keyword>
<reference evidence="7" key="1">
    <citation type="submission" date="2019-02" db="EMBL/GenBank/DDBJ databases">
        <title>A novel Candidatus Liberibacter species associated with the New Zealand native fuchsia psyllid, Ctenarytaina fuchsiae.</title>
        <authorList>
            <person name="Thompson S.M."/>
            <person name="Jorgensen N."/>
            <person name="David C."/>
            <person name="Bulman S.R."/>
            <person name="Smith G.R."/>
        </authorList>
    </citation>
    <scope>NUCLEOTIDE SEQUENCE</scope>
    <source>
        <strain evidence="7">Oxford</strain>
    </source>
</reference>
<evidence type="ECO:0000256" key="5">
    <source>
        <dbReference type="ARBA" id="ARBA00022906"/>
    </source>
</evidence>
<dbReference type="Gene3D" id="3.40.50.1980">
    <property type="entry name" value="Nitrogenase molybdenum iron protein domain"/>
    <property type="match status" value="2"/>
</dbReference>